<dbReference type="EMBL" id="FNHD01000002">
    <property type="protein sequence ID" value="SDL56425.1"/>
    <property type="molecule type" value="Genomic_DNA"/>
</dbReference>
<evidence type="ECO:0000313" key="1">
    <source>
        <dbReference type="EMBL" id="SDL56425.1"/>
    </source>
</evidence>
<gene>
    <name evidence="1" type="ORF">SAMN05216273_102206</name>
</gene>
<proteinExistence type="predicted"/>
<evidence type="ECO:0000313" key="2">
    <source>
        <dbReference type="Proteomes" id="UP000199242"/>
    </source>
</evidence>
<dbReference type="PROSITE" id="PS51257">
    <property type="entry name" value="PROKAR_LIPOPROTEIN"/>
    <property type="match status" value="1"/>
</dbReference>
<dbReference type="Proteomes" id="UP000199242">
    <property type="component" value="Unassembled WGS sequence"/>
</dbReference>
<evidence type="ECO:0008006" key="3">
    <source>
        <dbReference type="Google" id="ProtNLM"/>
    </source>
</evidence>
<accession>A0ABY0QQY0</accession>
<dbReference type="RefSeq" id="WP_089741822.1">
    <property type="nucleotide sequence ID" value="NZ_FNHD01000002.1"/>
</dbReference>
<comment type="caution">
    <text evidence="1">The sequence shown here is derived from an EMBL/GenBank/DDBJ whole genome shotgun (WGS) entry which is preliminary data.</text>
</comment>
<protein>
    <recommendedName>
        <fullName evidence="3">DUF1735 domain-containing protein</fullName>
    </recommendedName>
</protein>
<keyword evidence="2" id="KW-1185">Reference proteome</keyword>
<sequence length="265" mass="28458">MKKFLNYFLLASLITVFIVSCKPDDEPYFEGESLLHFDRPEQTGPDGPYLVTYGVTNAVSTDHNVTLVFNQSKSSAILGTDFTIVESSDVLKAGTTRGDFKISITKAAALAKKRAVFTMTSSSLKYATFNQEVIVNFACTSALAGTYQYSTVNAFAPGLPLVSGPVTGNVTLTANAAGNEYTISDSSFGAYSVWAGYAPTSTGIRLVDQCNTLSFTGANAQYGDTWSISNVVVNGNKLTFRWTTSYGEYATTTLTKSNGNWPALN</sequence>
<name>A0ABY0QQY0_9FLAO</name>
<organism evidence="1 2">
    <name type="scientific">Chryseobacterium taihuense</name>
    <dbReference type="NCBI Taxonomy" id="1141221"/>
    <lineage>
        <taxon>Bacteria</taxon>
        <taxon>Pseudomonadati</taxon>
        <taxon>Bacteroidota</taxon>
        <taxon>Flavobacteriia</taxon>
        <taxon>Flavobacteriales</taxon>
        <taxon>Weeksellaceae</taxon>
        <taxon>Chryseobacterium group</taxon>
        <taxon>Chryseobacterium</taxon>
    </lineage>
</organism>
<reference evidence="1 2" key="1">
    <citation type="submission" date="2016-10" db="EMBL/GenBank/DDBJ databases">
        <authorList>
            <person name="Varghese N."/>
            <person name="Submissions S."/>
        </authorList>
    </citation>
    <scope>NUCLEOTIDE SEQUENCE [LARGE SCALE GENOMIC DNA]</scope>
    <source>
        <strain evidence="1 2">CGMCC 1.10941</strain>
    </source>
</reference>